<keyword evidence="3" id="KW-1185">Reference proteome</keyword>
<evidence type="ECO:0000259" key="1">
    <source>
        <dbReference type="Pfam" id="PF19263"/>
    </source>
</evidence>
<feature type="domain" description="NrS-1 polymerase-like helicase" evidence="1">
    <location>
        <begin position="192"/>
        <end position="300"/>
    </location>
</feature>
<dbReference type="InterPro" id="IPR045455">
    <property type="entry name" value="NrS-1_pol-like_helicase"/>
</dbReference>
<name>A0AAD5KTW7_9CRUS</name>
<proteinExistence type="predicted"/>
<reference evidence="2" key="1">
    <citation type="submission" date="2022-05" db="EMBL/GenBank/DDBJ databases">
        <title>A multi-omics perspective on studying reproductive biology in Daphnia sinensis.</title>
        <authorList>
            <person name="Jia J."/>
        </authorList>
    </citation>
    <scope>NUCLEOTIDE SEQUENCE</scope>
    <source>
        <strain evidence="2">WSL</strain>
    </source>
</reference>
<comment type="caution">
    <text evidence="2">The sequence shown here is derived from an EMBL/GenBank/DDBJ whole genome shotgun (WGS) entry which is preliminary data.</text>
</comment>
<organism evidence="2 3">
    <name type="scientific">Daphnia sinensis</name>
    <dbReference type="NCBI Taxonomy" id="1820382"/>
    <lineage>
        <taxon>Eukaryota</taxon>
        <taxon>Metazoa</taxon>
        <taxon>Ecdysozoa</taxon>
        <taxon>Arthropoda</taxon>
        <taxon>Crustacea</taxon>
        <taxon>Branchiopoda</taxon>
        <taxon>Diplostraca</taxon>
        <taxon>Cladocera</taxon>
        <taxon>Anomopoda</taxon>
        <taxon>Daphniidae</taxon>
        <taxon>Daphnia</taxon>
        <taxon>Daphnia similis group</taxon>
    </lineage>
</organism>
<protein>
    <recommendedName>
        <fullName evidence="1">NrS-1 polymerase-like helicase domain-containing protein</fullName>
    </recommendedName>
</protein>
<accession>A0AAD5KTW7</accession>
<dbReference type="EMBL" id="WJBH02000290">
    <property type="protein sequence ID" value="KAI9549638.1"/>
    <property type="molecule type" value="Genomic_DNA"/>
</dbReference>
<gene>
    <name evidence="2" type="ORF">GHT06_003824</name>
</gene>
<dbReference type="AlphaFoldDB" id="A0AAD5KTW7"/>
<sequence length="358" mass="41158">MGRVCERPLHVHPQGVERGQAGTYVLQAQEQARPSRQLGALFRRIQGPGWCHQDVHGDRLHDQGHTRIRCHRVRPCFAAPKNRRNERLVYKPILPHFQLFRGLPYKYDSNFKYEGPKCQVPPFLVGRRGHQMSNDMMAKWGVKAGHPAELFIRHIYEVFADGDELAFEYALKFNAHIYQHPKSKPGTAILVVSDQGAGKNAFADIHKRLLGSDYFVLIRNKEHLQGKFNSHRMNKMLCVSDECVFGGYNELANIIKSLITQEDEVLERKGVDGITTMTYERHMFFSNEEWAMHVEKTDRRFLCMKASGVRIADKHTSTTSSNTTSGRTHSKRCSIGFWTYQTCPQQCPLHPTPTCDRH</sequence>
<dbReference type="Pfam" id="PF19263">
    <property type="entry name" value="DUF5906"/>
    <property type="match status" value="1"/>
</dbReference>
<dbReference type="Proteomes" id="UP000820818">
    <property type="component" value="Unassembled WGS sequence"/>
</dbReference>
<evidence type="ECO:0000313" key="2">
    <source>
        <dbReference type="EMBL" id="KAI9549638.1"/>
    </source>
</evidence>
<evidence type="ECO:0000313" key="3">
    <source>
        <dbReference type="Proteomes" id="UP000820818"/>
    </source>
</evidence>